<keyword evidence="8" id="KW-1185">Reference proteome</keyword>
<dbReference type="InParanoid" id="A0A152A1Y6"/>
<feature type="transmembrane region" description="Helical" evidence="5">
    <location>
        <begin position="12"/>
        <end position="31"/>
    </location>
</feature>
<dbReference type="GO" id="GO:0005783">
    <property type="term" value="C:endoplasmic reticulum"/>
    <property type="evidence" value="ECO:0007669"/>
    <property type="project" value="TreeGrafter"/>
</dbReference>
<feature type="domain" description="Calcineurin-like phosphoesterase" evidence="6">
    <location>
        <begin position="88"/>
        <end position="243"/>
    </location>
</feature>
<evidence type="ECO:0000256" key="4">
    <source>
        <dbReference type="ARBA" id="ARBA00023136"/>
    </source>
</evidence>
<evidence type="ECO:0000259" key="6">
    <source>
        <dbReference type="Pfam" id="PF00149"/>
    </source>
</evidence>
<dbReference type="Gene3D" id="3.60.21.10">
    <property type="match status" value="1"/>
</dbReference>
<keyword evidence="2 5" id="KW-0812">Transmembrane</keyword>
<comment type="subcellular location">
    <subcellularLocation>
        <location evidence="1">Membrane</location>
        <topology evidence="1">Multi-pass membrane protein</topology>
    </subcellularLocation>
</comment>
<dbReference type="InterPro" id="IPR029052">
    <property type="entry name" value="Metallo-depent_PP-like"/>
</dbReference>
<dbReference type="GO" id="GO:0006506">
    <property type="term" value="P:GPI anchor biosynthetic process"/>
    <property type="evidence" value="ECO:0007669"/>
    <property type="project" value="InterPro"/>
</dbReference>
<gene>
    <name evidence="7" type="ORF">DLAC_03395</name>
</gene>
<proteinExistence type="predicted"/>
<name>A0A152A1Y6_TIELA</name>
<reference evidence="7 8" key="1">
    <citation type="submission" date="2015-12" db="EMBL/GenBank/DDBJ databases">
        <title>Dictyostelia acquired genes for synthesis and detection of signals that induce cell-type specialization by lateral gene transfer from prokaryotes.</title>
        <authorList>
            <person name="Gloeckner G."/>
            <person name="Schaap P."/>
        </authorList>
    </citation>
    <scope>NUCLEOTIDE SEQUENCE [LARGE SCALE GENOMIC DNA]</scope>
    <source>
        <strain evidence="7 8">TK</strain>
    </source>
</reference>
<dbReference type="PANTHER" id="PTHR13315:SF1">
    <property type="entry name" value="PROTEIN TED1"/>
    <property type="match status" value="1"/>
</dbReference>
<dbReference type="AlphaFoldDB" id="A0A152A1Y6"/>
<evidence type="ECO:0000256" key="3">
    <source>
        <dbReference type="ARBA" id="ARBA00022989"/>
    </source>
</evidence>
<keyword evidence="3 5" id="KW-1133">Transmembrane helix</keyword>
<dbReference type="PANTHER" id="PTHR13315">
    <property type="entry name" value="METALLO PHOSPHOESTERASE RELATED"/>
    <property type="match status" value="1"/>
</dbReference>
<dbReference type="STRING" id="361077.A0A152A1Y6"/>
<evidence type="ECO:0000256" key="2">
    <source>
        <dbReference type="ARBA" id="ARBA00022692"/>
    </source>
</evidence>
<dbReference type="InterPro" id="IPR033308">
    <property type="entry name" value="PGAP5/Cdc1/Ted1"/>
</dbReference>
<dbReference type="Pfam" id="PF00149">
    <property type="entry name" value="Metallophos"/>
    <property type="match status" value="1"/>
</dbReference>
<evidence type="ECO:0000313" key="8">
    <source>
        <dbReference type="Proteomes" id="UP000076078"/>
    </source>
</evidence>
<dbReference type="OMA" id="PQIEGNH"/>
<evidence type="ECO:0000256" key="1">
    <source>
        <dbReference type="ARBA" id="ARBA00004141"/>
    </source>
</evidence>
<dbReference type="FunCoup" id="A0A152A1Y6">
    <property type="interactions" value="298"/>
</dbReference>
<dbReference type="GO" id="GO:0016020">
    <property type="term" value="C:membrane"/>
    <property type="evidence" value="ECO:0007669"/>
    <property type="project" value="GOC"/>
</dbReference>
<accession>A0A152A1Y6</accession>
<dbReference type="SUPFAM" id="SSF56300">
    <property type="entry name" value="Metallo-dependent phosphatases"/>
    <property type="match status" value="1"/>
</dbReference>
<protein>
    <recommendedName>
        <fullName evidence="6">Calcineurin-like phosphoesterase domain-containing protein</fullName>
    </recommendedName>
</protein>
<evidence type="ECO:0000256" key="5">
    <source>
        <dbReference type="SAM" id="Phobius"/>
    </source>
</evidence>
<keyword evidence="4 5" id="KW-0472">Membrane</keyword>
<dbReference type="OrthoDB" id="9984693at2759"/>
<feature type="transmembrane region" description="Helical" evidence="5">
    <location>
        <begin position="406"/>
        <end position="431"/>
    </location>
</feature>
<dbReference type="EMBL" id="LODT01000016">
    <property type="protein sequence ID" value="KYR00236.1"/>
    <property type="molecule type" value="Genomic_DNA"/>
</dbReference>
<organism evidence="7 8">
    <name type="scientific">Tieghemostelium lacteum</name>
    <name type="common">Slime mold</name>
    <name type="synonym">Dictyostelium lacteum</name>
    <dbReference type="NCBI Taxonomy" id="361077"/>
    <lineage>
        <taxon>Eukaryota</taxon>
        <taxon>Amoebozoa</taxon>
        <taxon>Evosea</taxon>
        <taxon>Eumycetozoa</taxon>
        <taxon>Dictyostelia</taxon>
        <taxon>Dictyosteliales</taxon>
        <taxon>Raperosteliaceae</taxon>
        <taxon>Tieghemostelium</taxon>
    </lineage>
</organism>
<dbReference type="Proteomes" id="UP000076078">
    <property type="component" value="Unassembled WGS sequence"/>
</dbReference>
<evidence type="ECO:0000313" key="7">
    <source>
        <dbReference type="EMBL" id="KYR00236.1"/>
    </source>
</evidence>
<dbReference type="InterPro" id="IPR004843">
    <property type="entry name" value="Calcineurin-like_PHP"/>
</dbReference>
<sequence>MFKQTTINRAYIVVGCLLLIFYIYIYNYMYFCTWDFKDDLLNNQSNSSSKRVDSIEHLIMLGDPQMEGDWRIKTQGKKGEYNIWFNDNYFKHIVSNIAYYLRPGYLFTLGDLFSSQHCNDGEFVNRVQRYKRIFSPLDKYLGEGQYQMYNITGNHDIGYAHEASPKKVDRFEESFGKVNDKFFINGHLIGIVNSINLDRSKHEQLYNDSWQHLRDLKELKEQTGSPLILITHIPLHKQYNSDEEVLQETIIQEETRDIQLGKRGQKRNQNNMVNDQILFPNGHPKYKSMCTETYFIISTDDGFVKEQSMLTKETSQYILDELKPLFIFNGHDHDGCIFKHSNNYTTEYTIRSMMGDFGGYTGLFEIKKSIQSNLSVRNTEQDQPIPSELVTYEYNFKACPFIETKYINISFGVTAGYIVSFFFYRILLYVIEKVQKKKWKVKLD</sequence>
<comment type="caution">
    <text evidence="7">The sequence shown here is derived from an EMBL/GenBank/DDBJ whole genome shotgun (WGS) entry which is preliminary data.</text>
</comment>